<dbReference type="EMBL" id="FOBV01000005">
    <property type="protein sequence ID" value="SEM65686.1"/>
    <property type="molecule type" value="Genomic_DNA"/>
</dbReference>
<protein>
    <submittedName>
        <fullName evidence="1">Uncharacterized protein</fullName>
    </submittedName>
</protein>
<dbReference type="AlphaFoldDB" id="A0A1H8A5A0"/>
<name>A0A1H8A5A0_9FLAO</name>
<dbReference type="Proteomes" id="UP000199450">
    <property type="component" value="Unassembled WGS sequence"/>
</dbReference>
<gene>
    <name evidence="1" type="ORF">SAMN05421856_105110</name>
</gene>
<reference evidence="2" key="1">
    <citation type="submission" date="2016-10" db="EMBL/GenBank/DDBJ databases">
        <authorList>
            <person name="Varghese N."/>
            <person name="Submissions S."/>
        </authorList>
    </citation>
    <scope>NUCLEOTIDE SEQUENCE [LARGE SCALE GENOMIC DNA]</scope>
    <source>
        <strain evidence="2">DSM 17453</strain>
    </source>
</reference>
<evidence type="ECO:0000313" key="2">
    <source>
        <dbReference type="Proteomes" id="UP000199450"/>
    </source>
</evidence>
<keyword evidence="2" id="KW-1185">Reference proteome</keyword>
<accession>A0A1H8A5A0</accession>
<organism evidence="1 2">
    <name type="scientific">Chryseobacterium taichungense</name>
    <dbReference type="NCBI Taxonomy" id="295069"/>
    <lineage>
        <taxon>Bacteria</taxon>
        <taxon>Pseudomonadati</taxon>
        <taxon>Bacteroidota</taxon>
        <taxon>Flavobacteriia</taxon>
        <taxon>Flavobacteriales</taxon>
        <taxon>Weeksellaceae</taxon>
        <taxon>Chryseobacterium group</taxon>
        <taxon>Chryseobacterium</taxon>
    </lineage>
</organism>
<dbReference type="STRING" id="295069.SAMN05421856_105110"/>
<proteinExistence type="predicted"/>
<evidence type="ECO:0000313" key="1">
    <source>
        <dbReference type="EMBL" id="SEM65686.1"/>
    </source>
</evidence>
<sequence>MSRLEFKDGIYRITKKIPFTENMVKKEFISIAFEFAYEMAYGEGFHRDHRNGGSLVRTPAEVFANTFQGKLAELILNNELIKNGITTSGVDLGVFKKGVWDHGDIVAEGKNINIKSMAFFSNLFLLECRDWDQSGNYIPDNGSFTYDYFIAVRIKPNVKDIVLNDKNFDKQRMLELINNQDFSFDIPGVLSITTLKEIIKRKYIIKKGDRLNHTTMDADNYYIQCGDLKDINLMYNKLKGI</sequence>
<dbReference type="RefSeq" id="WP_090000230.1">
    <property type="nucleotide sequence ID" value="NZ_FOBV01000005.1"/>
</dbReference>
<dbReference type="OrthoDB" id="2843140at2"/>